<name>A0ABU8NPM3_9SPHI</name>
<keyword evidence="2 5" id="KW-0238">DNA-binding</keyword>
<dbReference type="SMART" id="SM00420">
    <property type="entry name" value="HTH_DEOR"/>
    <property type="match status" value="1"/>
</dbReference>
<dbReference type="InterPro" id="IPR014036">
    <property type="entry name" value="DeoR-like_C"/>
</dbReference>
<dbReference type="PANTHER" id="PTHR30363:SF51">
    <property type="entry name" value="HTH-TYPE TRANSCRIPTIONAL REPRESSOR GLCR"/>
    <property type="match status" value="1"/>
</dbReference>
<dbReference type="PROSITE" id="PS51000">
    <property type="entry name" value="HTH_DEOR_2"/>
    <property type="match status" value="1"/>
</dbReference>
<dbReference type="Proteomes" id="UP001378956">
    <property type="component" value="Unassembled WGS sequence"/>
</dbReference>
<feature type="domain" description="HTH deoR-type" evidence="4">
    <location>
        <begin position="3"/>
        <end position="58"/>
    </location>
</feature>
<dbReference type="InterPro" id="IPR001034">
    <property type="entry name" value="DeoR_HTH"/>
</dbReference>
<evidence type="ECO:0000256" key="3">
    <source>
        <dbReference type="ARBA" id="ARBA00023163"/>
    </source>
</evidence>
<dbReference type="InterPro" id="IPR018356">
    <property type="entry name" value="Tscrpt_reg_HTH_DeoR_CS"/>
</dbReference>
<dbReference type="SMART" id="SM01134">
    <property type="entry name" value="DeoRC"/>
    <property type="match status" value="1"/>
</dbReference>
<keyword evidence="6" id="KW-1185">Reference proteome</keyword>
<organism evidence="5 6">
    <name type="scientific">Pedobacter panaciterrae</name>
    <dbReference type="NCBI Taxonomy" id="363849"/>
    <lineage>
        <taxon>Bacteria</taxon>
        <taxon>Pseudomonadati</taxon>
        <taxon>Bacteroidota</taxon>
        <taxon>Sphingobacteriia</taxon>
        <taxon>Sphingobacteriales</taxon>
        <taxon>Sphingobacteriaceae</taxon>
        <taxon>Pedobacter</taxon>
    </lineage>
</organism>
<proteinExistence type="predicted"/>
<accession>A0ABU8NPM3</accession>
<dbReference type="InterPro" id="IPR037171">
    <property type="entry name" value="NagB/RpiA_transferase-like"/>
</dbReference>
<dbReference type="InterPro" id="IPR050313">
    <property type="entry name" value="Carb_Metab_HTH_regulators"/>
</dbReference>
<dbReference type="EMBL" id="JBBEUB010000005">
    <property type="protein sequence ID" value="MEJ2903879.1"/>
    <property type="molecule type" value="Genomic_DNA"/>
</dbReference>
<evidence type="ECO:0000313" key="6">
    <source>
        <dbReference type="Proteomes" id="UP001378956"/>
    </source>
</evidence>
<evidence type="ECO:0000259" key="4">
    <source>
        <dbReference type="PROSITE" id="PS51000"/>
    </source>
</evidence>
<dbReference type="PANTHER" id="PTHR30363">
    <property type="entry name" value="HTH-TYPE TRANSCRIPTIONAL REGULATOR SRLR-RELATED"/>
    <property type="match status" value="1"/>
</dbReference>
<keyword evidence="3" id="KW-0804">Transcription</keyword>
<dbReference type="InterPro" id="IPR036390">
    <property type="entry name" value="WH_DNA-bd_sf"/>
</dbReference>
<dbReference type="Pfam" id="PF08220">
    <property type="entry name" value="HTH_DeoR"/>
    <property type="match status" value="1"/>
</dbReference>
<evidence type="ECO:0000313" key="5">
    <source>
        <dbReference type="EMBL" id="MEJ2903879.1"/>
    </source>
</evidence>
<evidence type="ECO:0000256" key="2">
    <source>
        <dbReference type="ARBA" id="ARBA00023125"/>
    </source>
</evidence>
<evidence type="ECO:0000256" key="1">
    <source>
        <dbReference type="ARBA" id="ARBA00023015"/>
    </source>
</evidence>
<reference evidence="5 6" key="1">
    <citation type="submission" date="2024-03" db="EMBL/GenBank/DDBJ databases">
        <title>Sequence of Lycoming College Course Isolates.</title>
        <authorList>
            <person name="Plotts O."/>
            <person name="Newman J."/>
        </authorList>
    </citation>
    <scope>NUCLEOTIDE SEQUENCE [LARGE SCALE GENOMIC DNA]</scope>
    <source>
        <strain evidence="5 6">CJB-3</strain>
    </source>
</reference>
<dbReference type="Pfam" id="PF00455">
    <property type="entry name" value="DeoRC"/>
    <property type="match status" value="1"/>
</dbReference>
<sequence>MLREERFDHIISLLKRDGKVAYDLLSAELNVSEDTIRRDIETLHSNGLLAKVRGGAILPSRNPLSFQNRTAYLTEGKDVIALKAQQFIKKGQTVFMDGGTTICAIAAHLPLDSNFRVVTNNQALIPILSKFKEIEIIVLGGVYNRNTETNTGVKTCEEVKHYVADVYFMGTCAVQSKFGITAAINEDGEVKQAMLNSSIKKIALSNTEKLDGVHSFKVCDMQEIDVLITDIPSDDSRLDAYRNLGIKLV</sequence>
<dbReference type="SUPFAM" id="SSF100950">
    <property type="entry name" value="NagB/RpiA/CoA transferase-like"/>
    <property type="match status" value="1"/>
</dbReference>
<dbReference type="SUPFAM" id="SSF46785">
    <property type="entry name" value="Winged helix' DNA-binding domain"/>
    <property type="match status" value="1"/>
</dbReference>
<dbReference type="PRINTS" id="PR00037">
    <property type="entry name" value="HTHLACR"/>
</dbReference>
<dbReference type="PROSITE" id="PS00894">
    <property type="entry name" value="HTH_DEOR_1"/>
    <property type="match status" value="1"/>
</dbReference>
<protein>
    <submittedName>
        <fullName evidence="5">DeoR/GlpR family DNA-binding transcription regulator</fullName>
    </submittedName>
</protein>
<gene>
    <name evidence="5" type="ORF">WAE58_15645</name>
</gene>
<dbReference type="GO" id="GO:0003677">
    <property type="term" value="F:DNA binding"/>
    <property type="evidence" value="ECO:0007669"/>
    <property type="project" value="UniProtKB-KW"/>
</dbReference>
<comment type="caution">
    <text evidence="5">The sequence shown here is derived from an EMBL/GenBank/DDBJ whole genome shotgun (WGS) entry which is preliminary data.</text>
</comment>
<dbReference type="InterPro" id="IPR036388">
    <property type="entry name" value="WH-like_DNA-bd_sf"/>
</dbReference>
<keyword evidence="1" id="KW-0805">Transcription regulation</keyword>
<dbReference type="Gene3D" id="1.10.10.10">
    <property type="entry name" value="Winged helix-like DNA-binding domain superfamily/Winged helix DNA-binding domain"/>
    <property type="match status" value="1"/>
</dbReference>
<dbReference type="RefSeq" id="WP_172662222.1">
    <property type="nucleotide sequence ID" value="NZ_JABMKW010000018.1"/>
</dbReference>